<gene>
    <name evidence="2" type="ORF">M3D15_05740</name>
</gene>
<evidence type="ECO:0008006" key="4">
    <source>
        <dbReference type="Google" id="ProtNLM"/>
    </source>
</evidence>
<evidence type="ECO:0000256" key="1">
    <source>
        <dbReference type="SAM" id="Phobius"/>
    </source>
</evidence>
<organism evidence="2 3">
    <name type="scientific">Pseudoclavibacter albus</name>
    <dbReference type="NCBI Taxonomy" id="272241"/>
    <lineage>
        <taxon>Bacteria</taxon>
        <taxon>Bacillati</taxon>
        <taxon>Actinomycetota</taxon>
        <taxon>Actinomycetes</taxon>
        <taxon>Micrococcales</taxon>
        <taxon>Microbacteriaceae</taxon>
        <taxon>Pseudoclavibacter</taxon>
    </lineage>
</organism>
<evidence type="ECO:0000313" key="2">
    <source>
        <dbReference type="EMBL" id="MCT2042836.1"/>
    </source>
</evidence>
<sequence>MVSRLSERQARRKRRDGVRGAGRVLVAAYAILALAALGRSTVQILGSFATAPLAYTLSAVSAVIYLVATIALAQGERARTLAWGAVVIEFIGIVTVGLISSLAPELFPKDTVWSHFGQGYGYVPAILPVLGMAWLESSKHAPSNRSQGAVTS</sequence>
<keyword evidence="1" id="KW-1133">Transmembrane helix</keyword>
<feature type="transmembrane region" description="Helical" evidence="1">
    <location>
        <begin position="119"/>
        <end position="135"/>
    </location>
</feature>
<name>A0ABT2HWY9_9MICO</name>
<dbReference type="EMBL" id="JALXSQ010000017">
    <property type="protein sequence ID" value="MCT2042836.1"/>
    <property type="molecule type" value="Genomic_DNA"/>
</dbReference>
<dbReference type="Proteomes" id="UP001525379">
    <property type="component" value="Unassembled WGS sequence"/>
</dbReference>
<keyword evidence="1" id="KW-0472">Membrane</keyword>
<keyword evidence="1" id="KW-0812">Transmembrane</keyword>
<feature type="transmembrane region" description="Helical" evidence="1">
    <location>
        <begin position="80"/>
        <end position="99"/>
    </location>
</feature>
<accession>A0ABT2HWY9</accession>
<feature type="transmembrane region" description="Helical" evidence="1">
    <location>
        <begin position="21"/>
        <end position="41"/>
    </location>
</feature>
<keyword evidence="3" id="KW-1185">Reference proteome</keyword>
<feature type="transmembrane region" description="Helical" evidence="1">
    <location>
        <begin position="53"/>
        <end position="73"/>
    </location>
</feature>
<reference evidence="2 3" key="1">
    <citation type="submission" date="2022-04" db="EMBL/GenBank/DDBJ databases">
        <title>Human microbiome associated bacterial genomes.</title>
        <authorList>
            <person name="Sandstrom S."/>
            <person name="Salamzade R."/>
            <person name="Kalan L.R."/>
        </authorList>
    </citation>
    <scope>NUCLEOTIDE SEQUENCE [LARGE SCALE GENOMIC DNA]</scope>
    <source>
        <strain evidence="3">p3-SID1799</strain>
    </source>
</reference>
<evidence type="ECO:0000313" key="3">
    <source>
        <dbReference type="Proteomes" id="UP001525379"/>
    </source>
</evidence>
<protein>
    <recommendedName>
        <fullName evidence="4">Integral membrane protein</fullName>
    </recommendedName>
</protein>
<comment type="caution">
    <text evidence="2">The sequence shown here is derived from an EMBL/GenBank/DDBJ whole genome shotgun (WGS) entry which is preliminary data.</text>
</comment>
<proteinExistence type="predicted"/>